<dbReference type="Proteomes" id="UP001063166">
    <property type="component" value="Unassembled WGS sequence"/>
</dbReference>
<sequence>MEWIDLSHSSAAHPTPDKWVSPNTRRLRRAVHEATRGSSEPNVVTVAGVCGSEREPGGELNFGCSAPRTPAGDNAIFSLAHYNERGSKRSPPYASLRVLRSDCQIECRATLIAPNLDALSSVLLHPSDFSK</sequence>
<name>A0A9P3UMQ4_LYOSH</name>
<reference evidence="1" key="1">
    <citation type="submission" date="2022-07" db="EMBL/GenBank/DDBJ databases">
        <title>The genome of Lyophyllum shimeji provides insight into the initial evolution of ectomycorrhizal fungal genome.</title>
        <authorList>
            <person name="Kobayashi Y."/>
            <person name="Shibata T."/>
            <person name="Hirakawa H."/>
            <person name="Shigenobu S."/>
            <person name="Nishiyama T."/>
            <person name="Yamada A."/>
            <person name="Hasebe M."/>
            <person name="Kawaguchi M."/>
        </authorList>
    </citation>
    <scope>NUCLEOTIDE SEQUENCE</scope>
    <source>
        <strain evidence="1">AT787</strain>
    </source>
</reference>
<comment type="caution">
    <text evidence="1">The sequence shown here is derived from an EMBL/GenBank/DDBJ whole genome shotgun (WGS) entry which is preliminary data.</text>
</comment>
<proteinExistence type="predicted"/>
<evidence type="ECO:0000313" key="2">
    <source>
        <dbReference type="Proteomes" id="UP001063166"/>
    </source>
</evidence>
<gene>
    <name evidence="1" type="ORF">LshimejAT787_0805750</name>
</gene>
<accession>A0A9P3UMQ4</accession>
<organism evidence="1 2">
    <name type="scientific">Lyophyllum shimeji</name>
    <name type="common">Hon-shimeji</name>
    <name type="synonym">Tricholoma shimeji</name>
    <dbReference type="NCBI Taxonomy" id="47721"/>
    <lineage>
        <taxon>Eukaryota</taxon>
        <taxon>Fungi</taxon>
        <taxon>Dikarya</taxon>
        <taxon>Basidiomycota</taxon>
        <taxon>Agaricomycotina</taxon>
        <taxon>Agaricomycetes</taxon>
        <taxon>Agaricomycetidae</taxon>
        <taxon>Agaricales</taxon>
        <taxon>Tricholomatineae</taxon>
        <taxon>Lyophyllaceae</taxon>
        <taxon>Lyophyllum</taxon>
    </lineage>
</organism>
<dbReference type="EMBL" id="BRPK01000008">
    <property type="protein sequence ID" value="GLB40704.1"/>
    <property type="molecule type" value="Genomic_DNA"/>
</dbReference>
<protein>
    <submittedName>
        <fullName evidence="1">Uncharacterized protein</fullName>
    </submittedName>
</protein>
<keyword evidence="2" id="KW-1185">Reference proteome</keyword>
<dbReference type="AlphaFoldDB" id="A0A9P3UMQ4"/>
<evidence type="ECO:0000313" key="1">
    <source>
        <dbReference type="EMBL" id="GLB40704.1"/>
    </source>
</evidence>